<accession>A0A8J5CRV2</accession>
<dbReference type="PANTHER" id="PTHR43943:SF2">
    <property type="entry name" value="DEHYDROGENASE_REDUCTASE 4"/>
    <property type="match status" value="1"/>
</dbReference>
<dbReference type="Pfam" id="PF05627">
    <property type="entry name" value="AvrRpt-cleavage"/>
    <property type="match status" value="2"/>
</dbReference>
<dbReference type="Pfam" id="PF00106">
    <property type="entry name" value="adh_short"/>
    <property type="match status" value="1"/>
</dbReference>
<comment type="similarity">
    <text evidence="1">Belongs to the short-chain dehydrogenases/reductases (SDR) family.</text>
</comment>
<feature type="domain" description="RIN4 pathogenic type III effector avirulence factor Avr cleavage site" evidence="3">
    <location>
        <begin position="22"/>
        <end position="49"/>
    </location>
</feature>
<evidence type="ECO:0000259" key="3">
    <source>
        <dbReference type="Pfam" id="PF05627"/>
    </source>
</evidence>
<protein>
    <recommendedName>
        <fullName evidence="3">RIN4 pathogenic type III effector avirulence factor Avr cleavage site domain-containing protein</fullName>
    </recommendedName>
</protein>
<dbReference type="Gene3D" id="3.40.50.720">
    <property type="entry name" value="NAD(P)-binding Rossmann-like Domain"/>
    <property type="match status" value="1"/>
</dbReference>
<evidence type="ECO:0000256" key="2">
    <source>
        <dbReference type="SAM" id="MobiDB-lite"/>
    </source>
</evidence>
<dbReference type="InterPro" id="IPR008700">
    <property type="entry name" value="TypeIII_avirulence_cleave"/>
</dbReference>
<keyword evidence="5" id="KW-1185">Reference proteome</keyword>
<dbReference type="PANTHER" id="PTHR43943">
    <property type="entry name" value="DEHYDROGENASE/REDUCTASE (SDR FAMILY) MEMBER 4"/>
    <property type="match status" value="1"/>
</dbReference>
<evidence type="ECO:0000313" key="5">
    <source>
        <dbReference type="Proteomes" id="UP000734854"/>
    </source>
</evidence>
<reference evidence="4 5" key="1">
    <citation type="submission" date="2020-08" db="EMBL/GenBank/DDBJ databases">
        <title>Plant Genome Project.</title>
        <authorList>
            <person name="Zhang R.-G."/>
        </authorList>
    </citation>
    <scope>NUCLEOTIDE SEQUENCE [LARGE SCALE GENOMIC DNA]</scope>
    <source>
        <tissue evidence="4">Rhizome</tissue>
    </source>
</reference>
<name>A0A8J5CRV2_ZINOF</name>
<evidence type="ECO:0000256" key="1">
    <source>
        <dbReference type="ARBA" id="ARBA00006484"/>
    </source>
</evidence>
<dbReference type="InterPro" id="IPR002347">
    <property type="entry name" value="SDR_fam"/>
</dbReference>
<sequence>MLNHVLDLPNSIQLLLFFISQQRGHVPRFGDWNQDAAYTTCFDTARKEKASGICIFNPYDPEQAEELCKPGGELQKPRGEVRKPRGEPHKPGGLAAEPQYPKEGRHRDKHREYDGRKYESRATDVREERKHKGRYHGNHRSLGEAGFFPSQSPVKQGRTSNTLHATPSRQRTTAVPKFGEWNAADPKSAAGYTVIFNQVKEDKKAAAASPIPAFTPQRAFSLPRSYSEKEHSFFSRVRRGEMRRLEGKVAIVTTSTQEIGFAIAERLGLEGAVVVVSSRKKNNVDEAVEKLRSKGVEVMGAICHVSNPQHRKDLVEKTVQVNAPLLD</sequence>
<dbReference type="SUPFAM" id="SSF51735">
    <property type="entry name" value="NAD(P)-binding Rossmann-fold domains"/>
    <property type="match status" value="1"/>
</dbReference>
<gene>
    <name evidence="4" type="ORF">ZIOFF_072494</name>
</gene>
<evidence type="ECO:0000313" key="4">
    <source>
        <dbReference type="EMBL" id="KAG6467929.1"/>
    </source>
</evidence>
<dbReference type="InterPro" id="IPR036291">
    <property type="entry name" value="NAD(P)-bd_dom_sf"/>
</dbReference>
<feature type="domain" description="RIN4 pathogenic type III effector avirulence factor Avr cleavage site" evidence="3">
    <location>
        <begin position="171"/>
        <end position="204"/>
    </location>
</feature>
<feature type="compositionally biased region" description="Basic and acidic residues" evidence="2">
    <location>
        <begin position="75"/>
        <end position="90"/>
    </location>
</feature>
<feature type="compositionally biased region" description="Polar residues" evidence="2">
    <location>
        <begin position="149"/>
        <end position="172"/>
    </location>
</feature>
<dbReference type="EMBL" id="JACMSC010000022">
    <property type="protein sequence ID" value="KAG6467929.1"/>
    <property type="molecule type" value="Genomic_DNA"/>
</dbReference>
<proteinExistence type="inferred from homology"/>
<organism evidence="4 5">
    <name type="scientific">Zingiber officinale</name>
    <name type="common">Ginger</name>
    <name type="synonym">Amomum zingiber</name>
    <dbReference type="NCBI Taxonomy" id="94328"/>
    <lineage>
        <taxon>Eukaryota</taxon>
        <taxon>Viridiplantae</taxon>
        <taxon>Streptophyta</taxon>
        <taxon>Embryophyta</taxon>
        <taxon>Tracheophyta</taxon>
        <taxon>Spermatophyta</taxon>
        <taxon>Magnoliopsida</taxon>
        <taxon>Liliopsida</taxon>
        <taxon>Zingiberales</taxon>
        <taxon>Zingiberaceae</taxon>
        <taxon>Zingiber</taxon>
    </lineage>
</organism>
<dbReference type="AlphaFoldDB" id="A0A8J5CRV2"/>
<comment type="caution">
    <text evidence="4">The sequence shown here is derived from an EMBL/GenBank/DDBJ whole genome shotgun (WGS) entry which is preliminary data.</text>
</comment>
<feature type="compositionally biased region" description="Basic and acidic residues" evidence="2">
    <location>
        <begin position="100"/>
        <end position="130"/>
    </location>
</feature>
<feature type="region of interest" description="Disordered" evidence="2">
    <location>
        <begin position="69"/>
        <end position="172"/>
    </location>
</feature>
<dbReference type="Proteomes" id="UP000734854">
    <property type="component" value="Unassembled WGS sequence"/>
</dbReference>